<evidence type="ECO:0000313" key="10">
    <source>
        <dbReference type="EMBL" id="GAA5084114.1"/>
    </source>
</evidence>
<reference evidence="11" key="1">
    <citation type="journal article" date="2019" name="Int. J. Syst. Evol. Microbiol.">
        <title>The Global Catalogue of Microorganisms (GCM) 10K type strain sequencing project: providing services to taxonomists for standard genome sequencing and annotation.</title>
        <authorList>
            <consortium name="The Broad Institute Genomics Platform"/>
            <consortium name="The Broad Institute Genome Sequencing Center for Infectious Disease"/>
            <person name="Wu L."/>
            <person name="Ma J."/>
        </authorList>
    </citation>
    <scope>NUCLEOTIDE SEQUENCE [LARGE SCALE GENOMIC DNA]</scope>
    <source>
        <strain evidence="11">JCM 18423</strain>
    </source>
</reference>
<dbReference type="RefSeq" id="WP_345368881.1">
    <property type="nucleotide sequence ID" value="NZ_BAABKD010000001.1"/>
</dbReference>
<protein>
    <recommendedName>
        <fullName evidence="3">bis(5'-nucleosyl)-tetraphosphatase (symmetrical)</fullName>
        <ecNumber evidence="3">3.6.1.41</ecNumber>
    </recommendedName>
    <alternativeName>
        <fullName evidence="6">Ap4A hydrolase</fullName>
    </alternativeName>
    <alternativeName>
        <fullName evidence="5">Diadenosine 5',5'''-P1,P4-tetraphosphate pyrophosphohydrolase</fullName>
    </alternativeName>
    <alternativeName>
        <fullName evidence="7">Diadenosine tetraphosphatase</fullName>
    </alternativeName>
</protein>
<proteinExistence type="inferred from homology"/>
<comment type="similarity">
    <text evidence="2">Belongs to the Ap4A hydrolase family.</text>
</comment>
<dbReference type="SUPFAM" id="SSF56300">
    <property type="entry name" value="Metallo-dependent phosphatases"/>
    <property type="match status" value="1"/>
</dbReference>
<dbReference type="NCBIfam" id="TIGR00668">
    <property type="entry name" value="apaH"/>
    <property type="match status" value="1"/>
</dbReference>
<sequence>MTHRSSIWVIGDIQGCAQSLRHLLQQPALQDPNAHFIFVGDLVNRGPDSVGVLRQIQALGKRAQTVLGNHDLHLLGVAAGQRKCNRSDTLSSVLTAPDADALIHWLRHQPLALHHAGHLIIHAGLHPAWSLQTVLHLAHEVEQTLQSPHWQDHIAQLFGNQPSQWANDLEPIARQRYTVNALTRLRHFTAKGEIDHQYKGAPKAQLGLTPWFDMENRQIETPVIFGHWSTLGLYMRADVMGIDTGCLWGGQLTAVDLRTRQIVQVANQDGPLRPN</sequence>
<dbReference type="PANTHER" id="PTHR40942:SF4">
    <property type="entry name" value="CYTOCHROME C5"/>
    <property type="match status" value="1"/>
</dbReference>
<dbReference type="Gene3D" id="3.60.21.10">
    <property type="match status" value="1"/>
</dbReference>
<dbReference type="InterPro" id="IPR004843">
    <property type="entry name" value="Calcineurin-like_PHP"/>
</dbReference>
<dbReference type="Pfam" id="PF00149">
    <property type="entry name" value="Metallophos"/>
    <property type="match status" value="1"/>
</dbReference>
<comment type="caution">
    <text evidence="10">The sequence shown here is derived from an EMBL/GenBank/DDBJ whole genome shotgun (WGS) entry which is preliminary data.</text>
</comment>
<evidence type="ECO:0000259" key="9">
    <source>
        <dbReference type="Pfam" id="PF00149"/>
    </source>
</evidence>
<accession>A0ABP9LRS2</accession>
<comment type="catalytic activity">
    <reaction evidence="8">
        <text>P(1),P(4)-bis(5'-adenosyl) tetraphosphate + H2O = 2 ADP + 2 H(+)</text>
        <dbReference type="Rhea" id="RHEA:24252"/>
        <dbReference type="ChEBI" id="CHEBI:15377"/>
        <dbReference type="ChEBI" id="CHEBI:15378"/>
        <dbReference type="ChEBI" id="CHEBI:58141"/>
        <dbReference type="ChEBI" id="CHEBI:456216"/>
        <dbReference type="EC" id="3.6.1.41"/>
    </reaction>
</comment>
<dbReference type="InterPro" id="IPR029052">
    <property type="entry name" value="Metallo-depent_PP-like"/>
</dbReference>
<evidence type="ECO:0000256" key="7">
    <source>
        <dbReference type="ARBA" id="ARBA00033210"/>
    </source>
</evidence>
<dbReference type="InterPro" id="IPR004617">
    <property type="entry name" value="ApaH"/>
</dbReference>
<evidence type="ECO:0000256" key="4">
    <source>
        <dbReference type="ARBA" id="ARBA00022801"/>
    </source>
</evidence>
<evidence type="ECO:0000256" key="1">
    <source>
        <dbReference type="ARBA" id="ARBA00003413"/>
    </source>
</evidence>
<comment type="function">
    <text evidence="1">Hydrolyzes diadenosine 5',5'''-P1,P4-tetraphosphate to yield ADP.</text>
</comment>
<evidence type="ECO:0000256" key="6">
    <source>
        <dbReference type="ARBA" id="ARBA00032248"/>
    </source>
</evidence>
<dbReference type="NCBIfam" id="NF001204">
    <property type="entry name" value="PRK00166.1"/>
    <property type="match status" value="1"/>
</dbReference>
<dbReference type="EMBL" id="BAABKD010000001">
    <property type="protein sequence ID" value="GAA5084114.1"/>
    <property type="molecule type" value="Genomic_DNA"/>
</dbReference>
<keyword evidence="4" id="KW-0378">Hydrolase</keyword>
<evidence type="ECO:0000256" key="5">
    <source>
        <dbReference type="ARBA" id="ARBA00031248"/>
    </source>
</evidence>
<evidence type="ECO:0000256" key="2">
    <source>
        <dbReference type="ARBA" id="ARBA00005419"/>
    </source>
</evidence>
<dbReference type="EC" id="3.6.1.41" evidence="3"/>
<gene>
    <name evidence="10" type="ORF">GCM10023337_01350</name>
</gene>
<name>A0ABP9LRS2_9BURK</name>
<keyword evidence="11" id="KW-1185">Reference proteome</keyword>
<evidence type="ECO:0000256" key="8">
    <source>
        <dbReference type="ARBA" id="ARBA00049417"/>
    </source>
</evidence>
<dbReference type="PANTHER" id="PTHR40942">
    <property type="match status" value="1"/>
</dbReference>
<dbReference type="Proteomes" id="UP001500227">
    <property type="component" value="Unassembled WGS sequence"/>
</dbReference>
<evidence type="ECO:0000256" key="3">
    <source>
        <dbReference type="ARBA" id="ARBA00012506"/>
    </source>
</evidence>
<evidence type="ECO:0000313" key="11">
    <source>
        <dbReference type="Proteomes" id="UP001500227"/>
    </source>
</evidence>
<dbReference type="PIRSF" id="PIRSF000903">
    <property type="entry name" value="B5n-ttraPtase_sm"/>
    <property type="match status" value="1"/>
</dbReference>
<organism evidence="10 11">
    <name type="scientific">Paenalcaligenes hermetiae</name>
    <dbReference type="NCBI Taxonomy" id="1157987"/>
    <lineage>
        <taxon>Bacteria</taxon>
        <taxon>Pseudomonadati</taxon>
        <taxon>Pseudomonadota</taxon>
        <taxon>Betaproteobacteria</taxon>
        <taxon>Burkholderiales</taxon>
        <taxon>Alcaligenaceae</taxon>
        <taxon>Paenalcaligenes</taxon>
    </lineage>
</organism>
<feature type="domain" description="Calcineurin-like phosphoesterase" evidence="9">
    <location>
        <begin position="6"/>
        <end position="152"/>
    </location>
</feature>